<sequence length="1692" mass="189643">MTTKTLLNPNEKRSRSRSRTRGMQGRQFGKIKASSDTANPTKAAASSASKYSGSGGSKSASRVSSKLTPPAPIIDISSLPRSVSRGRTTPQHNRVGGNETTFTKTTVGSSDSDRDRGGGVWQRSRSKSAGRRRTRSMSRARNKMDENQQSDSVVGRRVDGGSVSSGSRRAANKKDTAAAATANNSGKGADKLLADYYPKRSISRGRRKSTKAEDTDNNNNNRMGTIIPFRRPTVTKRKERRLDSSIRSSSSTDELSTSYNKNHPHKQSSNPRMDSSILSNSSNNTNGNLSQVKEGAIVPFQKRPSSSSLAAASVYSEEQVRKCPHHPSVILEEKIYERWLVLHSECPKCVQDREEKNDGKERGGRRKSIGRGFMKFGRKSKHEHSHHSRSVSPKRSMSPFSRFRRSKKNSSRADDENDDNSATANNSISRRSSSRGSSRSSGSNRPPSSPPFRRSNDNSLDSRNSSRSDNRSRSSRQRMFDTLFDGDSNRGHLNYSENAIVLRERTPSRDNSVELNPDQVRPDSSSGSVDSFGRRKSPDSTAPRGKQHRQKMENAIVLRERTPSPDNSMELNPDRARPTSSGSVDSFGRRKSPDSMAPRSNRGQHRQKLTRGERSNSPNSLGPRRDNLRPSVGRGMSRGRGNNSSRSLNSMGRPISRPRVGSSWSRSPSPRPNRRASMGRPMSRQRPSNQRRMSRGRGPNSRSPSLDSLGRPKRPNQRGGMSRGRGSRPSSPYSMGGPRRGSSWSRSPSPRSDQRRGSMGRPLSRQRPPSQRRMMSRGRGSRSSSPNSMDGPPGRQRPPSQRRMMSRRRGSRSSSPNSIDGPPGRQRPLNQRRTSRGRGRRPSSPQNSMGRRMHRDPRRPARPGSKSPYNSRRESSYNSLESHSRSPSLFAQNDSMPRHPRSHSAGSRRSLGSQSMESSNADYFDDERGEVVLHVKGNSGRRPSVVNRRIESLDDSFSSFPRRRNSFDESFDRITDRGPLHRRANSFDESFDRVLNSEHQPQYRVRRNSLEDSFDGALSDFKPAYRPYDDVMSDNSSYRRNSSFDRVRERIAASRRDGSFVSQGDPINRMAKPQLRNSLGSDLGSSKSTGMEWSDFSNVKSKSKNLSAILRDIKNPSRGADRCAPSSRRNTDALDRSLSPLPPIANRSISSQSCRRDSRKGRSSSVGPGARGDDLRNDERSRASSKTRSQVDLSNIMRALTTIRASNLQSDRNAQMSMDDHASKVSSRNVSIRANKSMQEFGTFPRVESGTTFTVPERQPPHQHHFRSSSSQLHDDHEQLPRHCSEKRLSVKECQEDIPHCTQRNLSMPPEEQVQMISESRPVRVCSPSQPPPPPPRQSVRSPENLPQQQGYSQMNQELPPENNDWRRYQLNNPPQMNEQPTTQNDEWRNYQQHSVQMQQPLNDDGDWRRYQVGAQKSPAKQHNPHDSLVEEAGRSQSAGRGGPDWGNFENTQQVQQGNADWMSYQVGTAKSDSERGGGRSVSSGRRGKSKMFGKAPDKHNVEDRHAGKTVKKMPYTDQFGDFGLYTGQVDDESRPHGKGSMKYDNGGKFNYSMKARGQTVVKIKRQHLQYGRIRGGFTSWQGQGRHATKSGMVMPWNARKNDSHDPQRKNDVRTEWTDLNGDSGRYTGEVNAGRLPHGFGVMKYDFGLIAEGDWNNGILKEGPQDRLIGAGRINDERCKIGWWGACRLDLE</sequence>
<feature type="region of interest" description="Disordered" evidence="1">
    <location>
        <begin position="1302"/>
        <end position="1383"/>
    </location>
</feature>
<feature type="compositionally biased region" description="Low complexity" evidence="1">
    <location>
        <begin position="425"/>
        <end position="463"/>
    </location>
</feature>
<feature type="region of interest" description="Disordered" evidence="1">
    <location>
        <begin position="500"/>
        <end position="923"/>
    </location>
</feature>
<name>A0ABD3ND89_9STRA</name>
<feature type="compositionally biased region" description="Basic residues" evidence="1">
    <location>
        <begin position="376"/>
        <end position="389"/>
    </location>
</feature>
<feature type="region of interest" description="Disordered" evidence="1">
    <location>
        <begin position="1"/>
        <end position="289"/>
    </location>
</feature>
<feature type="region of interest" description="Disordered" evidence="1">
    <location>
        <begin position="1109"/>
        <end position="1193"/>
    </location>
</feature>
<feature type="compositionally biased region" description="Polar residues" evidence="1">
    <location>
        <begin position="79"/>
        <end position="107"/>
    </location>
</feature>
<feature type="compositionally biased region" description="Low complexity" evidence="1">
    <location>
        <begin position="177"/>
        <end position="187"/>
    </location>
</feature>
<dbReference type="Proteomes" id="UP001530400">
    <property type="component" value="Unassembled WGS sequence"/>
</dbReference>
<feature type="region of interest" description="Disordered" evidence="1">
    <location>
        <begin position="1415"/>
        <end position="1451"/>
    </location>
</feature>
<feature type="compositionally biased region" description="Polar residues" evidence="1">
    <location>
        <begin position="904"/>
        <end position="921"/>
    </location>
</feature>
<accession>A0ABD3ND89</accession>
<feature type="compositionally biased region" description="Polar residues" evidence="1">
    <location>
        <begin position="876"/>
        <end position="895"/>
    </location>
</feature>
<feature type="region of interest" description="Disordered" evidence="1">
    <location>
        <begin position="352"/>
        <end position="477"/>
    </location>
</feature>
<feature type="compositionally biased region" description="Low complexity" evidence="1">
    <location>
        <begin position="42"/>
        <end position="66"/>
    </location>
</feature>
<feature type="compositionally biased region" description="Basic residues" evidence="1">
    <location>
        <begin position="124"/>
        <end position="141"/>
    </location>
</feature>
<feature type="compositionally biased region" description="Polar residues" evidence="1">
    <location>
        <begin position="1370"/>
        <end position="1383"/>
    </location>
</feature>
<feature type="compositionally biased region" description="Basic and acidic residues" evidence="1">
    <location>
        <begin position="1424"/>
        <end position="1434"/>
    </location>
</feature>
<feature type="compositionally biased region" description="Polar residues" evidence="1">
    <location>
        <begin position="1184"/>
        <end position="1193"/>
    </location>
</feature>
<feature type="compositionally biased region" description="Basic and acidic residues" evidence="1">
    <location>
        <begin position="352"/>
        <end position="362"/>
    </location>
</feature>
<feature type="region of interest" description="Disordered" evidence="1">
    <location>
        <begin position="1055"/>
        <end position="1094"/>
    </location>
</feature>
<gene>
    <name evidence="2" type="ORF">ACHAWO_010997</name>
</gene>
<feature type="compositionally biased region" description="Low complexity" evidence="1">
    <location>
        <begin position="275"/>
        <end position="289"/>
    </location>
</feature>
<feature type="region of interest" description="Disordered" evidence="1">
    <location>
        <begin position="1254"/>
        <end position="1283"/>
    </location>
</feature>
<feature type="region of interest" description="Disordered" evidence="1">
    <location>
        <begin position="1207"/>
        <end position="1229"/>
    </location>
</feature>
<feature type="compositionally biased region" description="Polar residues" evidence="1">
    <location>
        <begin position="1345"/>
        <end position="1357"/>
    </location>
</feature>
<feature type="compositionally biased region" description="Low complexity" evidence="1">
    <location>
        <begin position="245"/>
        <end position="258"/>
    </location>
</feature>
<proteinExistence type="predicted"/>
<evidence type="ECO:0000313" key="3">
    <source>
        <dbReference type="Proteomes" id="UP001530400"/>
    </source>
</evidence>
<feature type="compositionally biased region" description="Low complexity" evidence="1">
    <location>
        <begin position="792"/>
        <end position="803"/>
    </location>
</feature>
<comment type="caution">
    <text evidence="2">The sequence shown here is derived from an EMBL/GenBank/DDBJ whole genome shotgun (WGS) entry which is preliminary data.</text>
</comment>
<feature type="compositionally biased region" description="Polar residues" evidence="1">
    <location>
        <begin position="1075"/>
        <end position="1094"/>
    </location>
</feature>
<reference evidence="2 3" key="1">
    <citation type="submission" date="2024-10" db="EMBL/GenBank/DDBJ databases">
        <title>Updated reference genomes for cyclostephanoid diatoms.</title>
        <authorList>
            <person name="Roberts W.R."/>
            <person name="Alverson A.J."/>
        </authorList>
    </citation>
    <scope>NUCLEOTIDE SEQUENCE [LARGE SCALE GENOMIC DNA]</scope>
    <source>
        <strain evidence="2 3">AJA010-31</strain>
    </source>
</reference>
<feature type="region of interest" description="Disordered" evidence="1">
    <location>
        <begin position="1469"/>
        <end position="1511"/>
    </location>
</feature>
<keyword evidence="3" id="KW-1185">Reference proteome</keyword>
<feature type="compositionally biased region" description="Polar residues" evidence="1">
    <location>
        <begin position="1207"/>
        <end position="1216"/>
    </location>
</feature>
<feature type="compositionally biased region" description="Basic and acidic residues" evidence="1">
    <location>
        <begin position="1273"/>
        <end position="1283"/>
    </location>
</feature>
<feature type="compositionally biased region" description="Basic and acidic residues" evidence="1">
    <location>
        <begin position="1496"/>
        <end position="1507"/>
    </location>
</feature>
<feature type="compositionally biased region" description="Low complexity" evidence="1">
    <location>
        <begin position="696"/>
        <end position="705"/>
    </location>
</feature>
<evidence type="ECO:0000313" key="2">
    <source>
        <dbReference type="EMBL" id="KAL3773348.1"/>
    </source>
</evidence>
<feature type="compositionally biased region" description="Basic and acidic residues" evidence="1">
    <location>
        <begin position="1111"/>
        <end position="1121"/>
    </location>
</feature>
<feature type="compositionally biased region" description="Low complexity" evidence="1">
    <location>
        <begin position="727"/>
        <end position="751"/>
    </location>
</feature>
<evidence type="ECO:0000256" key="1">
    <source>
        <dbReference type="SAM" id="MobiDB-lite"/>
    </source>
</evidence>
<feature type="compositionally biased region" description="Low complexity" evidence="1">
    <location>
        <begin position="633"/>
        <end position="668"/>
    </location>
</feature>
<feature type="compositionally biased region" description="Basic and acidic residues" evidence="1">
    <location>
        <begin position="1171"/>
        <end position="1182"/>
    </location>
</feature>
<feature type="compositionally biased region" description="Low complexity" evidence="1">
    <location>
        <begin position="160"/>
        <end position="169"/>
    </location>
</feature>
<dbReference type="EMBL" id="JALLPJ020001237">
    <property type="protein sequence ID" value="KAL3773348.1"/>
    <property type="molecule type" value="Genomic_DNA"/>
</dbReference>
<feature type="compositionally biased region" description="Basic residues" evidence="1">
    <location>
        <begin position="851"/>
        <end position="861"/>
    </location>
</feature>
<organism evidence="2 3">
    <name type="scientific">Cyclotella atomus</name>
    <dbReference type="NCBI Taxonomy" id="382360"/>
    <lineage>
        <taxon>Eukaryota</taxon>
        <taxon>Sar</taxon>
        <taxon>Stramenopiles</taxon>
        <taxon>Ochrophyta</taxon>
        <taxon>Bacillariophyta</taxon>
        <taxon>Coscinodiscophyceae</taxon>
        <taxon>Thalassiosirophycidae</taxon>
        <taxon>Stephanodiscales</taxon>
        <taxon>Stephanodiscaceae</taxon>
        <taxon>Cyclotella</taxon>
    </lineage>
</organism>
<feature type="compositionally biased region" description="Basic and acidic residues" evidence="1">
    <location>
        <begin position="502"/>
        <end position="512"/>
    </location>
</feature>
<protein>
    <submittedName>
        <fullName evidence="2">Uncharacterized protein</fullName>
    </submittedName>
</protein>